<dbReference type="GO" id="GO:0000976">
    <property type="term" value="F:transcription cis-regulatory region binding"/>
    <property type="evidence" value="ECO:0007669"/>
    <property type="project" value="TreeGrafter"/>
</dbReference>
<evidence type="ECO:0000256" key="5">
    <source>
        <dbReference type="PROSITE-ProRule" id="PRU00335"/>
    </source>
</evidence>
<feature type="domain" description="HTH tetR-type" evidence="6">
    <location>
        <begin position="8"/>
        <end position="68"/>
    </location>
</feature>
<dbReference type="PANTHER" id="PTHR30055:SF234">
    <property type="entry name" value="HTH-TYPE TRANSCRIPTIONAL REGULATOR BETI"/>
    <property type="match status" value="1"/>
</dbReference>
<keyword evidence="8" id="KW-1185">Reference proteome</keyword>
<dbReference type="AlphaFoldDB" id="A0A7W7CPC2"/>
<evidence type="ECO:0000256" key="2">
    <source>
        <dbReference type="ARBA" id="ARBA00023015"/>
    </source>
</evidence>
<dbReference type="InterPro" id="IPR050109">
    <property type="entry name" value="HTH-type_TetR-like_transc_reg"/>
</dbReference>
<dbReference type="Pfam" id="PF00440">
    <property type="entry name" value="TetR_N"/>
    <property type="match status" value="1"/>
</dbReference>
<keyword evidence="3 5" id="KW-0238">DNA-binding</keyword>
<dbReference type="InterPro" id="IPR036271">
    <property type="entry name" value="Tet_transcr_reg_TetR-rel_C_sf"/>
</dbReference>
<protein>
    <submittedName>
        <fullName evidence="7">AcrR family transcriptional regulator</fullName>
    </submittedName>
</protein>
<evidence type="ECO:0000313" key="7">
    <source>
        <dbReference type="EMBL" id="MBB4691939.1"/>
    </source>
</evidence>
<dbReference type="SUPFAM" id="SSF46689">
    <property type="entry name" value="Homeodomain-like"/>
    <property type="match status" value="1"/>
</dbReference>
<sequence>MPKIVDHERRRAEIVGAFLTVVAREGLAGAGSRAIAAELGVGAGALWHYFDSLDAVVSAACQRVLEEVDTRIAAAAQDRRGLAALDATLREILPVSGQARDEAEVMIGFWGRLAVSRRPGPAATEALARWGDVVRRQLTEAVEDGELRPGVPVAALADVLLSVAIGQQVHAVLAAPATDPEGALTLVEHCLSPWRQLQEATAQGLSRH</sequence>
<dbReference type="EMBL" id="JACHMF010000001">
    <property type="protein sequence ID" value="MBB4691939.1"/>
    <property type="molecule type" value="Genomic_DNA"/>
</dbReference>
<organism evidence="7 8">
    <name type="scientific">Paractinoplanes abujensis</name>
    <dbReference type="NCBI Taxonomy" id="882441"/>
    <lineage>
        <taxon>Bacteria</taxon>
        <taxon>Bacillati</taxon>
        <taxon>Actinomycetota</taxon>
        <taxon>Actinomycetes</taxon>
        <taxon>Micromonosporales</taxon>
        <taxon>Micromonosporaceae</taxon>
        <taxon>Paractinoplanes</taxon>
    </lineage>
</organism>
<dbReference type="GO" id="GO:0003700">
    <property type="term" value="F:DNA-binding transcription factor activity"/>
    <property type="evidence" value="ECO:0007669"/>
    <property type="project" value="TreeGrafter"/>
</dbReference>
<evidence type="ECO:0000313" key="8">
    <source>
        <dbReference type="Proteomes" id="UP000542742"/>
    </source>
</evidence>
<dbReference type="Proteomes" id="UP000542742">
    <property type="component" value="Unassembled WGS sequence"/>
</dbReference>
<dbReference type="PROSITE" id="PS50977">
    <property type="entry name" value="HTH_TETR_2"/>
    <property type="match status" value="1"/>
</dbReference>
<accession>A0A7W7CPC2</accession>
<dbReference type="InterPro" id="IPR001647">
    <property type="entry name" value="HTH_TetR"/>
</dbReference>
<gene>
    <name evidence="7" type="ORF">BKA14_002087</name>
</gene>
<name>A0A7W7CPC2_9ACTN</name>
<evidence type="ECO:0000256" key="1">
    <source>
        <dbReference type="ARBA" id="ARBA00022491"/>
    </source>
</evidence>
<dbReference type="RefSeq" id="WP_184950704.1">
    <property type="nucleotide sequence ID" value="NZ_BOMC01000004.1"/>
</dbReference>
<evidence type="ECO:0000256" key="3">
    <source>
        <dbReference type="ARBA" id="ARBA00023125"/>
    </source>
</evidence>
<reference evidence="7 8" key="1">
    <citation type="submission" date="2020-08" db="EMBL/GenBank/DDBJ databases">
        <title>Sequencing the genomes of 1000 actinobacteria strains.</title>
        <authorList>
            <person name="Klenk H.-P."/>
        </authorList>
    </citation>
    <scope>NUCLEOTIDE SEQUENCE [LARGE SCALE GENOMIC DNA]</scope>
    <source>
        <strain evidence="7 8">DSM 45518</strain>
    </source>
</reference>
<dbReference type="Gene3D" id="1.10.357.10">
    <property type="entry name" value="Tetracycline Repressor, domain 2"/>
    <property type="match status" value="1"/>
</dbReference>
<dbReference type="InterPro" id="IPR009057">
    <property type="entry name" value="Homeodomain-like_sf"/>
</dbReference>
<keyword evidence="4" id="KW-0804">Transcription</keyword>
<keyword evidence="1" id="KW-0678">Repressor</keyword>
<dbReference type="Pfam" id="PF13977">
    <property type="entry name" value="TetR_C_6"/>
    <property type="match status" value="1"/>
</dbReference>
<feature type="DNA-binding region" description="H-T-H motif" evidence="5">
    <location>
        <begin position="31"/>
        <end position="50"/>
    </location>
</feature>
<comment type="caution">
    <text evidence="7">The sequence shown here is derived from an EMBL/GenBank/DDBJ whole genome shotgun (WGS) entry which is preliminary data.</text>
</comment>
<dbReference type="PANTHER" id="PTHR30055">
    <property type="entry name" value="HTH-TYPE TRANSCRIPTIONAL REGULATOR RUTR"/>
    <property type="match status" value="1"/>
</dbReference>
<keyword evidence="2" id="KW-0805">Transcription regulation</keyword>
<dbReference type="SUPFAM" id="SSF48498">
    <property type="entry name" value="Tetracyclin repressor-like, C-terminal domain"/>
    <property type="match status" value="1"/>
</dbReference>
<proteinExistence type="predicted"/>
<evidence type="ECO:0000259" key="6">
    <source>
        <dbReference type="PROSITE" id="PS50977"/>
    </source>
</evidence>
<dbReference type="InterPro" id="IPR039538">
    <property type="entry name" value="BetI_C"/>
</dbReference>
<evidence type="ECO:0000256" key="4">
    <source>
        <dbReference type="ARBA" id="ARBA00023163"/>
    </source>
</evidence>